<reference evidence="10" key="1">
    <citation type="submission" date="2017-01" db="EMBL/GenBank/DDBJ databases">
        <authorList>
            <person name="Varghese N."/>
            <person name="Submissions S."/>
        </authorList>
    </citation>
    <scope>NUCLEOTIDE SEQUENCE [LARGE SCALE GENOMIC DNA]</scope>
    <source>
        <strain evidence="10">LP100</strain>
    </source>
</reference>
<accession>A0A1R3WC14</accession>
<evidence type="ECO:0000256" key="5">
    <source>
        <dbReference type="ARBA" id="ARBA00022989"/>
    </source>
</evidence>
<sequence>MEKVMIKSRQIINSVYFGRDIFVLFLSFLISVYLFSDKKYVELEWILFGTLIFLWFLLGYWKNLYNASSVDSSNSRVFKYAQTYIILVGFTFLFFWVFDSLAPSRNVLIAFTLGIPVIGIPLNFLLSRFVETIVDAQTKNTLIAGIGSSANNVVSQLQTNRNSSHSIKGFIKCKEEDCFVEQNKIIGDLDGINQYLMSNRVDEIIVALPIKVPKKVKRLINAADYHGIRVKYVPDFQGVFGQSYKLRRYGSLDAINVRHVPLDNQLASVAKFIFDKIFSSSALILLFPVLALIAVLIKLESSGPVFYCPIRVGKGGRPFRLYKFRSMSVCDSTSGGKLSTKAGDERITRFGRLLRKYSLDELPQFINVMLGDMSVVGPRPHRSYLNHQFQASEDKYMIRHYCKPGITGWAQVNGWRGPTETKEQKSQRTKHDLWYVENWSLLLDFKIIYLTVFGKKTHNSVF</sequence>
<keyword evidence="5 7" id="KW-1133">Transmembrane helix</keyword>
<dbReference type="Proteomes" id="UP000187181">
    <property type="component" value="Unassembled WGS sequence"/>
</dbReference>
<dbReference type="InterPro" id="IPR003362">
    <property type="entry name" value="Bact_transf"/>
</dbReference>
<dbReference type="EMBL" id="FTPP01000001">
    <property type="protein sequence ID" value="SIT75433.1"/>
    <property type="molecule type" value="Genomic_DNA"/>
</dbReference>
<feature type="transmembrane region" description="Helical" evidence="7">
    <location>
        <begin position="12"/>
        <end position="33"/>
    </location>
</feature>
<evidence type="ECO:0000256" key="7">
    <source>
        <dbReference type="SAM" id="Phobius"/>
    </source>
</evidence>
<dbReference type="GO" id="GO:0016020">
    <property type="term" value="C:membrane"/>
    <property type="evidence" value="ECO:0007669"/>
    <property type="project" value="UniProtKB-SubCell"/>
</dbReference>
<evidence type="ECO:0000256" key="2">
    <source>
        <dbReference type="ARBA" id="ARBA00006464"/>
    </source>
</evidence>
<dbReference type="PANTHER" id="PTHR30576">
    <property type="entry name" value="COLANIC BIOSYNTHESIS UDP-GLUCOSE LIPID CARRIER TRANSFERASE"/>
    <property type="match status" value="1"/>
</dbReference>
<dbReference type="NCBIfam" id="TIGR03025">
    <property type="entry name" value="EPS_sugtrans"/>
    <property type="match status" value="1"/>
</dbReference>
<keyword evidence="3 9" id="KW-0808">Transferase</keyword>
<dbReference type="OrthoDB" id="9808602at2"/>
<dbReference type="GO" id="GO:0016780">
    <property type="term" value="F:phosphotransferase activity, for other substituted phosphate groups"/>
    <property type="evidence" value="ECO:0007669"/>
    <property type="project" value="TreeGrafter"/>
</dbReference>
<evidence type="ECO:0000313" key="10">
    <source>
        <dbReference type="Proteomes" id="UP000187181"/>
    </source>
</evidence>
<comment type="subcellular location">
    <subcellularLocation>
        <location evidence="1">Membrane</location>
        <topology evidence="1">Multi-pass membrane protein</topology>
    </subcellularLocation>
</comment>
<evidence type="ECO:0000259" key="8">
    <source>
        <dbReference type="Pfam" id="PF02397"/>
    </source>
</evidence>
<dbReference type="PANTHER" id="PTHR30576:SF0">
    <property type="entry name" value="UNDECAPRENYL-PHOSPHATE N-ACETYLGALACTOSAMINYL 1-PHOSPHATE TRANSFERASE-RELATED"/>
    <property type="match status" value="1"/>
</dbReference>
<keyword evidence="6 7" id="KW-0472">Membrane</keyword>
<evidence type="ECO:0000313" key="9">
    <source>
        <dbReference type="EMBL" id="SIT75433.1"/>
    </source>
</evidence>
<keyword evidence="10" id="KW-1185">Reference proteome</keyword>
<dbReference type="InterPro" id="IPR017475">
    <property type="entry name" value="EPS_sugar_tfrase"/>
</dbReference>
<evidence type="ECO:0000256" key="4">
    <source>
        <dbReference type="ARBA" id="ARBA00022692"/>
    </source>
</evidence>
<evidence type="ECO:0000256" key="6">
    <source>
        <dbReference type="ARBA" id="ARBA00023136"/>
    </source>
</evidence>
<feature type="transmembrane region" description="Helical" evidence="7">
    <location>
        <begin position="104"/>
        <end position="126"/>
    </location>
</feature>
<gene>
    <name evidence="9" type="ORF">SAMN05444128_0211</name>
</gene>
<dbReference type="STRING" id="1317125.SAMN05444128_0211"/>
<evidence type="ECO:0000256" key="3">
    <source>
        <dbReference type="ARBA" id="ARBA00022679"/>
    </source>
</evidence>
<proteinExistence type="inferred from homology"/>
<comment type="similarity">
    <text evidence="2">Belongs to the bacterial sugar transferase family.</text>
</comment>
<name>A0A1R3WC14_9BACT</name>
<evidence type="ECO:0000256" key="1">
    <source>
        <dbReference type="ARBA" id="ARBA00004141"/>
    </source>
</evidence>
<feature type="transmembrane region" description="Helical" evidence="7">
    <location>
        <begin position="77"/>
        <end position="98"/>
    </location>
</feature>
<feature type="transmembrane region" description="Helical" evidence="7">
    <location>
        <begin position="45"/>
        <end position="65"/>
    </location>
</feature>
<feature type="domain" description="Bacterial sugar transferase" evidence="8">
    <location>
        <begin position="271"/>
        <end position="453"/>
    </location>
</feature>
<feature type="transmembrane region" description="Helical" evidence="7">
    <location>
        <begin position="277"/>
        <end position="297"/>
    </location>
</feature>
<dbReference type="RefSeq" id="WP_083704040.1">
    <property type="nucleotide sequence ID" value="NZ_FTPP01000001.1"/>
</dbReference>
<protein>
    <submittedName>
        <fullName evidence="9">Undecaprenyl-phosphate glucose phosphotransferase</fullName>
    </submittedName>
</protein>
<dbReference type="AlphaFoldDB" id="A0A1R3WC14"/>
<dbReference type="Pfam" id="PF13727">
    <property type="entry name" value="CoA_binding_3"/>
    <property type="match status" value="1"/>
</dbReference>
<keyword evidence="4 7" id="KW-0812">Transmembrane</keyword>
<dbReference type="Gene3D" id="3.40.50.720">
    <property type="entry name" value="NAD(P)-binding Rossmann-like Domain"/>
    <property type="match status" value="1"/>
</dbReference>
<organism evidence="9 10">
    <name type="scientific">Pontibacter indicus</name>
    <dbReference type="NCBI Taxonomy" id="1317125"/>
    <lineage>
        <taxon>Bacteria</taxon>
        <taxon>Pseudomonadati</taxon>
        <taxon>Bacteroidota</taxon>
        <taxon>Cytophagia</taxon>
        <taxon>Cytophagales</taxon>
        <taxon>Hymenobacteraceae</taxon>
        <taxon>Pontibacter</taxon>
    </lineage>
</organism>
<dbReference type="Pfam" id="PF02397">
    <property type="entry name" value="Bac_transf"/>
    <property type="match status" value="1"/>
</dbReference>